<sequence length="76" mass="9210">MKKNNKNHKNLKEFPIMGDWVPRIVVKKFFNYGNTKMASFARDHDIRVSRIGKRIFYKYSDLLRLIEDNTEIENLY</sequence>
<accession>A0ABU5ERM2</accession>
<name>A0ABU5ERM2_9FLAO</name>
<organism evidence="1 2">
    <name type="scientific">Winogradskyella aquimaris</name>
    <dbReference type="NCBI Taxonomy" id="864074"/>
    <lineage>
        <taxon>Bacteria</taxon>
        <taxon>Pseudomonadati</taxon>
        <taxon>Bacteroidota</taxon>
        <taxon>Flavobacteriia</taxon>
        <taxon>Flavobacteriales</taxon>
        <taxon>Flavobacteriaceae</taxon>
        <taxon>Winogradskyella</taxon>
    </lineage>
</organism>
<evidence type="ECO:0008006" key="3">
    <source>
        <dbReference type="Google" id="ProtNLM"/>
    </source>
</evidence>
<evidence type="ECO:0000313" key="2">
    <source>
        <dbReference type="Proteomes" id="UP001285855"/>
    </source>
</evidence>
<dbReference type="RefSeq" id="WP_320556561.1">
    <property type="nucleotide sequence ID" value="NZ_JAXDAE010000014.1"/>
</dbReference>
<evidence type="ECO:0000313" key="1">
    <source>
        <dbReference type="EMBL" id="MDY2588213.1"/>
    </source>
</evidence>
<protein>
    <recommendedName>
        <fullName evidence="3">DNA-binding protein</fullName>
    </recommendedName>
</protein>
<dbReference type="Proteomes" id="UP001285855">
    <property type="component" value="Unassembled WGS sequence"/>
</dbReference>
<comment type="caution">
    <text evidence="1">The sequence shown here is derived from an EMBL/GenBank/DDBJ whole genome shotgun (WGS) entry which is preliminary data.</text>
</comment>
<proteinExistence type="predicted"/>
<dbReference type="EMBL" id="JAXDAE010000014">
    <property type="protein sequence ID" value="MDY2588213.1"/>
    <property type="molecule type" value="Genomic_DNA"/>
</dbReference>
<keyword evidence="2" id="KW-1185">Reference proteome</keyword>
<gene>
    <name evidence="1" type="ORF">SNF14_12755</name>
</gene>
<reference evidence="1 2" key="1">
    <citation type="submission" date="2023-11" db="EMBL/GenBank/DDBJ databases">
        <title>Winogradskyella pelagius sp. nov., isolated from coastal sediment.</title>
        <authorList>
            <person name="Li F."/>
        </authorList>
    </citation>
    <scope>NUCLEOTIDE SEQUENCE [LARGE SCALE GENOMIC DNA]</scope>
    <source>
        <strain evidence="1 2">KCTC 23502</strain>
    </source>
</reference>